<evidence type="ECO:0000256" key="1">
    <source>
        <dbReference type="ARBA" id="ARBA00002056"/>
    </source>
</evidence>
<accession>A0A6N4XZ11</accession>
<evidence type="ECO:0000256" key="5">
    <source>
        <dbReference type="ARBA" id="ARBA00022556"/>
    </source>
</evidence>
<keyword evidence="6 11" id="KW-0328">Glycosyltransferase</keyword>
<dbReference type="AlphaFoldDB" id="A0A6N4XZ11"/>
<evidence type="ECO:0000256" key="4">
    <source>
        <dbReference type="ARBA" id="ARBA00022516"/>
    </source>
</evidence>
<dbReference type="PANTHER" id="PTHR30372">
    <property type="entry name" value="LIPID-A-DISACCHARIDE SYNTHASE"/>
    <property type="match status" value="1"/>
</dbReference>
<name>A0A6N4XZ11_9FLAO</name>
<keyword evidence="7 11" id="KW-0808">Transferase</keyword>
<evidence type="ECO:0000256" key="6">
    <source>
        <dbReference type="ARBA" id="ARBA00022676"/>
    </source>
</evidence>
<protein>
    <recommendedName>
        <fullName evidence="3 10">Lipid-A-disaccharide synthase</fullName>
        <ecNumber evidence="2 10">2.4.1.182</ecNumber>
    </recommendedName>
</protein>
<sequence>MFHIGRKLLFIFTIEMKYYIIAGEASGDLHGSNLMKALRKKDPNAEFRFWGGDLMNKQGGVLVKHYRDLAFMGFLEVAMNLRTILNNIKFCKQDIKKYRPDILILVDYPGFNLRIAKFAKELGIKVIYYISPQLWAWKEGRVEIIKKYVDEMMVILPFEEEFYIKHGVHSHFVGHPLLDAISNLPAISSKEFKAKNGLNDKEIIALLPGSRKQEVDKMLAIMLSVRSYFKEYQFVIAGAPSLPKEFYEKYVDENVHFVSNTTYDLLRCSKAALVTSGTATLETALLNIPEVVCYKGSTISYAIAKRLVKNINYISLVNLIMDREVVKELIQDDLSTKNLVEELRKILEGDKRDQVLKDYELLREKLGGEGASENAARLIFES</sequence>
<evidence type="ECO:0000313" key="12">
    <source>
        <dbReference type="Proteomes" id="UP000445309"/>
    </source>
</evidence>
<dbReference type="EC" id="2.4.1.182" evidence="2 10"/>
<dbReference type="GO" id="GO:0005543">
    <property type="term" value="F:phospholipid binding"/>
    <property type="evidence" value="ECO:0007669"/>
    <property type="project" value="TreeGrafter"/>
</dbReference>
<evidence type="ECO:0000256" key="8">
    <source>
        <dbReference type="ARBA" id="ARBA00023098"/>
    </source>
</evidence>
<evidence type="ECO:0000256" key="9">
    <source>
        <dbReference type="ARBA" id="ARBA00048975"/>
    </source>
</evidence>
<evidence type="ECO:0000256" key="7">
    <source>
        <dbReference type="ARBA" id="ARBA00022679"/>
    </source>
</evidence>
<evidence type="ECO:0000256" key="3">
    <source>
        <dbReference type="ARBA" id="ARBA00020902"/>
    </source>
</evidence>
<dbReference type="EMBL" id="CACVBY010000131">
    <property type="protein sequence ID" value="CAA7392639.1"/>
    <property type="molecule type" value="Genomic_DNA"/>
</dbReference>
<reference evidence="11 12" key="1">
    <citation type="submission" date="2020-01" db="EMBL/GenBank/DDBJ databases">
        <authorList>
            <person name="Rodrigo-Torres L."/>
            <person name="Arahal R. D."/>
            <person name="Lucena T."/>
        </authorList>
    </citation>
    <scope>NUCLEOTIDE SEQUENCE [LARGE SCALE GENOMIC DNA]</scope>
    <source>
        <strain evidence="11 12">CECT 9393</strain>
    </source>
</reference>
<keyword evidence="8" id="KW-0443">Lipid metabolism</keyword>
<dbReference type="GO" id="GO:0016020">
    <property type="term" value="C:membrane"/>
    <property type="evidence" value="ECO:0007669"/>
    <property type="project" value="GOC"/>
</dbReference>
<keyword evidence="12" id="KW-1185">Reference proteome</keyword>
<dbReference type="SUPFAM" id="SSF53756">
    <property type="entry name" value="UDP-Glycosyltransferase/glycogen phosphorylase"/>
    <property type="match status" value="1"/>
</dbReference>
<dbReference type="GO" id="GO:0009245">
    <property type="term" value="P:lipid A biosynthetic process"/>
    <property type="evidence" value="ECO:0007669"/>
    <property type="project" value="UniProtKB-UniRule"/>
</dbReference>
<dbReference type="Pfam" id="PF02684">
    <property type="entry name" value="LpxB"/>
    <property type="match status" value="1"/>
</dbReference>
<dbReference type="InterPro" id="IPR003835">
    <property type="entry name" value="Glyco_trans_19"/>
</dbReference>
<evidence type="ECO:0000256" key="10">
    <source>
        <dbReference type="NCBIfam" id="TIGR00215"/>
    </source>
</evidence>
<dbReference type="NCBIfam" id="TIGR00215">
    <property type="entry name" value="lpxB"/>
    <property type="match status" value="1"/>
</dbReference>
<dbReference type="PANTHER" id="PTHR30372:SF4">
    <property type="entry name" value="LIPID-A-DISACCHARIDE SYNTHASE, MITOCHONDRIAL-RELATED"/>
    <property type="match status" value="1"/>
</dbReference>
<dbReference type="Proteomes" id="UP000445309">
    <property type="component" value="Unassembled WGS sequence"/>
</dbReference>
<evidence type="ECO:0000313" key="11">
    <source>
        <dbReference type="EMBL" id="CAA7392639.1"/>
    </source>
</evidence>
<proteinExistence type="predicted"/>
<keyword evidence="5" id="KW-0441">Lipid A biosynthesis</keyword>
<gene>
    <name evidence="11" type="primary">lpxB</name>
    <name evidence="11" type="ORF">CHRY9393_03365</name>
</gene>
<keyword evidence="4" id="KW-0444">Lipid biosynthesis</keyword>
<comment type="function">
    <text evidence="1">Condensation of UDP-2,3-diacylglucosamine and 2,3-diacylglucosamine-1-phosphate to form lipid A disaccharide, a precursor of lipid A, a phosphorylated glycolipid that anchors the lipopolysaccharide to the outer membrane of the cell.</text>
</comment>
<organism evidence="11 12">
    <name type="scientific">Chryseobacterium fistulae</name>
    <dbReference type="NCBI Taxonomy" id="2675058"/>
    <lineage>
        <taxon>Bacteria</taxon>
        <taxon>Pseudomonadati</taxon>
        <taxon>Bacteroidota</taxon>
        <taxon>Flavobacteriia</taxon>
        <taxon>Flavobacteriales</taxon>
        <taxon>Weeksellaceae</taxon>
        <taxon>Chryseobacterium group</taxon>
        <taxon>Chryseobacterium</taxon>
    </lineage>
</organism>
<comment type="catalytic activity">
    <reaction evidence="9">
        <text>a lipid X + a UDP-2-N,3-O-bis[(3R)-3-hydroxyacyl]-alpha-D-glucosamine = a lipid A disaccharide + UDP + H(+)</text>
        <dbReference type="Rhea" id="RHEA:67828"/>
        <dbReference type="ChEBI" id="CHEBI:15378"/>
        <dbReference type="ChEBI" id="CHEBI:58223"/>
        <dbReference type="ChEBI" id="CHEBI:137748"/>
        <dbReference type="ChEBI" id="CHEBI:176338"/>
        <dbReference type="ChEBI" id="CHEBI:176343"/>
        <dbReference type="EC" id="2.4.1.182"/>
    </reaction>
</comment>
<evidence type="ECO:0000256" key="2">
    <source>
        <dbReference type="ARBA" id="ARBA00012687"/>
    </source>
</evidence>
<dbReference type="GO" id="GO:0008915">
    <property type="term" value="F:lipid-A-disaccharide synthase activity"/>
    <property type="evidence" value="ECO:0007669"/>
    <property type="project" value="UniProtKB-UniRule"/>
</dbReference>